<reference evidence="1 2" key="1">
    <citation type="submission" date="2018-02" db="EMBL/GenBank/DDBJ databases">
        <title>Comparative genomes isolates from brazilian mangrove.</title>
        <authorList>
            <person name="Araujo J.E."/>
            <person name="Taketani R.G."/>
            <person name="Silva M.C.P."/>
            <person name="Loureco M.V."/>
            <person name="Andreote F.D."/>
        </authorList>
    </citation>
    <scope>NUCLEOTIDE SEQUENCE [LARGE SCALE GENOMIC DNA]</scope>
    <source>
        <strain evidence="1 2">Hex-1 MGV</strain>
    </source>
</reference>
<dbReference type="RefSeq" id="WP_105329570.1">
    <property type="nucleotide sequence ID" value="NZ_PUHY01000006.1"/>
</dbReference>
<evidence type="ECO:0000313" key="1">
    <source>
        <dbReference type="EMBL" id="PQO36280.1"/>
    </source>
</evidence>
<proteinExistence type="predicted"/>
<dbReference type="EMBL" id="PUHY01000006">
    <property type="protein sequence ID" value="PQO36280.1"/>
    <property type="molecule type" value="Genomic_DNA"/>
</dbReference>
<gene>
    <name evidence="1" type="ORF">C5Y83_10220</name>
</gene>
<dbReference type="OrthoDB" id="9810159at2"/>
<dbReference type="Proteomes" id="UP000238322">
    <property type="component" value="Unassembled WGS sequence"/>
</dbReference>
<organism evidence="1 2">
    <name type="scientific">Blastopirellula marina</name>
    <dbReference type="NCBI Taxonomy" id="124"/>
    <lineage>
        <taxon>Bacteria</taxon>
        <taxon>Pseudomonadati</taxon>
        <taxon>Planctomycetota</taxon>
        <taxon>Planctomycetia</taxon>
        <taxon>Pirellulales</taxon>
        <taxon>Pirellulaceae</taxon>
        <taxon>Blastopirellula</taxon>
    </lineage>
</organism>
<accession>A0A2S8FW46</accession>
<protein>
    <recommendedName>
        <fullName evidence="3">GP-PDE domain-containing protein</fullName>
    </recommendedName>
</protein>
<name>A0A2S8FW46_9BACT</name>
<evidence type="ECO:0008006" key="3">
    <source>
        <dbReference type="Google" id="ProtNLM"/>
    </source>
</evidence>
<comment type="caution">
    <text evidence="1">The sequence shown here is derived from an EMBL/GenBank/DDBJ whole genome shotgun (WGS) entry which is preliminary data.</text>
</comment>
<dbReference type="AlphaFoldDB" id="A0A2S8FW46"/>
<sequence length="195" mass="22635">MQYIAHRINTCHQLADVPPEYGVELDLRDHGDDLILQHDPFTDGERFADYLEQYHHGLMILNIKSERIEHRVLEMIQGKLKDYFFLDSSYPMIRTLCKLGERKIAVRFSEYEPVESALALAGEVEWVWVDCFTKMPLTDETYAKLKPHFKLCAVSPELQGRSVDTIAQYAEELKPYPMDAICTKRPDLWKAAIGE</sequence>
<evidence type="ECO:0000313" key="2">
    <source>
        <dbReference type="Proteomes" id="UP000238322"/>
    </source>
</evidence>